<comment type="subcellular location">
    <subcellularLocation>
        <location evidence="1">Cell membrane</location>
        <topology evidence="1">Single-pass membrane protein</topology>
    </subcellularLocation>
    <subcellularLocation>
        <location evidence="2">Membrane</location>
        <topology evidence="2">Single-pass type I membrane protein</topology>
    </subcellularLocation>
</comment>
<feature type="transmembrane region" description="Helical" evidence="12">
    <location>
        <begin position="539"/>
        <end position="560"/>
    </location>
</feature>
<name>A0ABM4H7W4_ODOVR</name>
<evidence type="ECO:0000313" key="14">
    <source>
        <dbReference type="Proteomes" id="UP001652640"/>
    </source>
</evidence>
<feature type="region of interest" description="Disordered" evidence="11">
    <location>
        <begin position="217"/>
        <end position="259"/>
    </location>
</feature>
<evidence type="ECO:0000256" key="9">
    <source>
        <dbReference type="ARBA" id="ARBA00023180"/>
    </source>
</evidence>
<organism evidence="14 15">
    <name type="scientific">Odocoileus virginianus</name>
    <name type="common">White-tailed deer</name>
    <dbReference type="NCBI Taxonomy" id="9874"/>
    <lineage>
        <taxon>Eukaryota</taxon>
        <taxon>Metazoa</taxon>
        <taxon>Chordata</taxon>
        <taxon>Craniata</taxon>
        <taxon>Vertebrata</taxon>
        <taxon>Euteleostomi</taxon>
        <taxon>Mammalia</taxon>
        <taxon>Eutheria</taxon>
        <taxon>Laurasiatheria</taxon>
        <taxon>Artiodactyla</taxon>
        <taxon>Ruminantia</taxon>
        <taxon>Pecora</taxon>
        <taxon>Cervidae</taxon>
        <taxon>Odocoileinae</taxon>
        <taxon>Odocoileus</taxon>
    </lineage>
</organism>
<keyword evidence="10" id="KW-0395">Inflammatory response</keyword>
<evidence type="ECO:0000259" key="13">
    <source>
        <dbReference type="PROSITE" id="PS51534"/>
    </source>
</evidence>
<dbReference type="PANTHER" id="PTHR15583:SF5">
    <property type="entry name" value="INTERLEUKIN-17 RECEPTOR E"/>
    <property type="match status" value="1"/>
</dbReference>
<gene>
    <name evidence="15" type="primary">IL17RE</name>
</gene>
<evidence type="ECO:0000256" key="11">
    <source>
        <dbReference type="SAM" id="MobiDB-lite"/>
    </source>
</evidence>
<keyword evidence="5" id="KW-0732">Signal</keyword>
<dbReference type="Proteomes" id="UP001652640">
    <property type="component" value="Chromosome 26"/>
</dbReference>
<dbReference type="PANTHER" id="PTHR15583">
    <property type="entry name" value="INTERLEUKIN-17 RECEPTOR"/>
    <property type="match status" value="1"/>
</dbReference>
<keyword evidence="6 12" id="KW-1133">Transmembrane helix</keyword>
<dbReference type="InterPro" id="IPR039465">
    <property type="entry name" value="IL-17_rcpt-like"/>
</dbReference>
<dbReference type="RefSeq" id="XP_070311663.1">
    <property type="nucleotide sequence ID" value="XM_070455562.1"/>
</dbReference>
<feature type="region of interest" description="Disordered" evidence="11">
    <location>
        <begin position="18"/>
        <end position="43"/>
    </location>
</feature>
<evidence type="ECO:0000256" key="2">
    <source>
        <dbReference type="ARBA" id="ARBA00004479"/>
    </source>
</evidence>
<evidence type="ECO:0000256" key="4">
    <source>
        <dbReference type="ARBA" id="ARBA00022692"/>
    </source>
</evidence>
<dbReference type="InterPro" id="IPR013568">
    <property type="entry name" value="SEFIR_dom"/>
</dbReference>
<evidence type="ECO:0000256" key="3">
    <source>
        <dbReference type="ARBA" id="ARBA00022475"/>
    </source>
</evidence>
<dbReference type="InterPro" id="IPR027841">
    <property type="entry name" value="IL-17_rcpt_C/E_N"/>
</dbReference>
<dbReference type="Pfam" id="PF08357">
    <property type="entry name" value="SEFIR"/>
    <property type="match status" value="2"/>
</dbReference>
<dbReference type="GeneID" id="110133510"/>
<protein>
    <submittedName>
        <fullName evidence="15">Interleukin-17 receptor E isoform X1</fullName>
    </submittedName>
</protein>
<evidence type="ECO:0000256" key="12">
    <source>
        <dbReference type="SAM" id="Phobius"/>
    </source>
</evidence>
<sequence>MWPGWLVGIEEELWGRAGQGQAEARAPAGTALPAAAQQAGPGPVAHLRAVQPCTGRLDPTEAHGEPQTGSPAPASPPAAHWPVCLRWDWLPPPPRWRTRGLLASRMDGSFTGRSAQTPHHTQPAPPLPPKPRRAWWCHCPRCWCLHLVSGPSGLQWGWLHLLVQKSKKSYKFWFCRRHRMPASAQAGIEARVPGSCPEASLAVCLQRKLLSSCCLSEKGHHNSSPSPDTSHKGLRSKRTQPVDPEAGEGLSRSNSQKLGGPEFSFDLLPETRAIQVTIPPGPEVSVRLCHQWALECEDLSHPFDAQKIVPGGRTVDLPYEFLLPCLCIEASYLQEDTVRRKQCPFQGQPEAYDSDFWESMNFTDHSQHNQMVMAVTLRCPLKLEASLCQRRGWPTLCEDLPNATARESEGWYVVEKVDLHPQLCFKFSFGNSSHIECPHRTFAAPSWNVSMDTQAQQVVLHFSSRTHVTFSAAWSHPGLGQDSVVPPVYSVSQTQGSTPVTLDLIIPFLRPGGCVLVWRSDVQFAWKRLLCPDASHRRLGLLILALLAFTTLLGVVLVLTCRRPLSGPGRARPVLLLHVAESEAQRRLVGALAELLRAALGGGRDVIVDLWEGTRVARVGPLPWLWAARARVARERGAVVLLWSSAGPSPTGGPDPRAVPLRALLRATPRPLLLLVYFSRLCAKGDIPPPLRALPRYRLLHDLPRLLRALDARTSTEATTRGRFVAQPRLRGRVELCRRLELEAAKLADQG</sequence>
<evidence type="ECO:0000256" key="10">
    <source>
        <dbReference type="ARBA" id="ARBA00023198"/>
    </source>
</evidence>
<feature type="region of interest" description="Disordered" evidence="11">
    <location>
        <begin position="55"/>
        <end position="77"/>
    </location>
</feature>
<keyword evidence="3" id="KW-1003">Cell membrane</keyword>
<evidence type="ECO:0000256" key="7">
    <source>
        <dbReference type="ARBA" id="ARBA00023136"/>
    </source>
</evidence>
<keyword evidence="7 12" id="KW-0472">Membrane</keyword>
<dbReference type="Pfam" id="PF15037">
    <property type="entry name" value="IL17_R_N"/>
    <property type="match status" value="1"/>
</dbReference>
<evidence type="ECO:0000313" key="15">
    <source>
        <dbReference type="RefSeq" id="XP_070311663.1"/>
    </source>
</evidence>
<evidence type="ECO:0000256" key="8">
    <source>
        <dbReference type="ARBA" id="ARBA00023170"/>
    </source>
</evidence>
<proteinExistence type="predicted"/>
<keyword evidence="14" id="KW-1185">Reference proteome</keyword>
<keyword evidence="4 12" id="KW-0812">Transmembrane</keyword>
<dbReference type="Gene3D" id="3.40.50.11530">
    <property type="match status" value="2"/>
</dbReference>
<accession>A0ABM4H7W4</accession>
<keyword evidence="9" id="KW-0325">Glycoprotein</keyword>
<feature type="region of interest" description="Disordered" evidence="11">
    <location>
        <begin position="108"/>
        <end position="129"/>
    </location>
</feature>
<evidence type="ECO:0000256" key="5">
    <source>
        <dbReference type="ARBA" id="ARBA00022729"/>
    </source>
</evidence>
<keyword evidence="8 15" id="KW-0675">Receptor</keyword>
<dbReference type="PROSITE" id="PS51534">
    <property type="entry name" value="SEFIR"/>
    <property type="match status" value="1"/>
</dbReference>
<feature type="domain" description="SEFIR" evidence="13">
    <location>
        <begin position="571"/>
        <end position="708"/>
    </location>
</feature>
<evidence type="ECO:0000256" key="1">
    <source>
        <dbReference type="ARBA" id="ARBA00004162"/>
    </source>
</evidence>
<reference evidence="15" key="2">
    <citation type="submission" date="2025-08" db="UniProtKB">
        <authorList>
            <consortium name="RefSeq"/>
        </authorList>
    </citation>
    <scope>IDENTIFICATION</scope>
    <source>
        <tissue evidence="15">Tongue muscle</tissue>
    </source>
</reference>
<reference evidence="14" key="1">
    <citation type="journal article" date="2022" name="J. Hered.">
        <title>A De Novo Chromosome-Level Genome Assembly of the White-Tailed Deer, Odocoileus Virginianus.</title>
        <authorList>
            <person name="London E.W."/>
            <person name="Roca A.L."/>
            <person name="Novakofski J.E."/>
            <person name="Mateus-Pinilla N.E."/>
        </authorList>
    </citation>
    <scope>NUCLEOTIDE SEQUENCE [LARGE SCALE GENOMIC DNA]</scope>
</reference>
<evidence type="ECO:0000256" key="6">
    <source>
        <dbReference type="ARBA" id="ARBA00022989"/>
    </source>
</evidence>